<sequence length="113" mass="12364">MWAFAAGPAPRSTYQVVSGDTLDKVIRKTMPDSPLRVEILRNAFVQQNPQAFTKSPPRALMAGAVLNVPNHDDLLRSYTVPGQAPGNSGMSRGGGYSTADMNMSERKNWVRFP</sequence>
<evidence type="ECO:0008006" key="4">
    <source>
        <dbReference type="Google" id="ProtNLM"/>
    </source>
</evidence>
<name>A0A315G240_9BURK</name>
<feature type="region of interest" description="Disordered" evidence="1">
    <location>
        <begin position="76"/>
        <end position="102"/>
    </location>
</feature>
<protein>
    <recommendedName>
        <fullName evidence="4">LysM domain-containing protein</fullName>
    </recommendedName>
</protein>
<dbReference type="EMBL" id="NESP01000001">
    <property type="protein sequence ID" value="PUE59807.1"/>
    <property type="molecule type" value="Genomic_DNA"/>
</dbReference>
<organism evidence="2 3">
    <name type="scientific">Limnohabitans curvus</name>
    <dbReference type="NCBI Taxonomy" id="323423"/>
    <lineage>
        <taxon>Bacteria</taxon>
        <taxon>Pseudomonadati</taxon>
        <taxon>Pseudomonadota</taxon>
        <taxon>Betaproteobacteria</taxon>
        <taxon>Burkholderiales</taxon>
        <taxon>Comamonadaceae</taxon>
        <taxon>Limnohabitans</taxon>
    </lineage>
</organism>
<evidence type="ECO:0000313" key="2">
    <source>
        <dbReference type="EMBL" id="PUE59807.1"/>
    </source>
</evidence>
<evidence type="ECO:0000313" key="3">
    <source>
        <dbReference type="Proteomes" id="UP000251341"/>
    </source>
</evidence>
<keyword evidence="3" id="KW-1185">Reference proteome</keyword>
<evidence type="ECO:0000256" key="1">
    <source>
        <dbReference type="SAM" id="MobiDB-lite"/>
    </source>
</evidence>
<dbReference type="AlphaFoldDB" id="A0A315G240"/>
<dbReference type="Proteomes" id="UP000251341">
    <property type="component" value="Unassembled WGS sequence"/>
</dbReference>
<accession>A0A315G240</accession>
<proteinExistence type="predicted"/>
<reference evidence="2 3" key="1">
    <citation type="submission" date="2017-04" db="EMBL/GenBank/DDBJ databases">
        <title>Unexpected and diverse lifestyles within the genus Limnohabitans.</title>
        <authorList>
            <person name="Kasalicky V."/>
            <person name="Mehrshad M."/>
            <person name="Andrei S.-A."/>
            <person name="Salcher M."/>
            <person name="Kratochvilova H."/>
            <person name="Simek K."/>
            <person name="Ghai R."/>
        </authorList>
    </citation>
    <scope>NUCLEOTIDE SEQUENCE [LARGE SCALE GENOMIC DNA]</scope>
    <source>
        <strain evidence="2 3">MWH-C5</strain>
    </source>
</reference>
<gene>
    <name evidence="2" type="ORF">B9Z44_09605</name>
</gene>
<comment type="caution">
    <text evidence="2">The sequence shown here is derived from an EMBL/GenBank/DDBJ whole genome shotgun (WGS) entry which is preliminary data.</text>
</comment>